<protein>
    <submittedName>
        <fullName evidence="1">Uncharacterized protein</fullName>
    </submittedName>
</protein>
<gene>
    <name evidence="1" type="ORF">E2C01_062084</name>
</gene>
<dbReference type="AlphaFoldDB" id="A0A5B7HDL1"/>
<evidence type="ECO:0000313" key="2">
    <source>
        <dbReference type="Proteomes" id="UP000324222"/>
    </source>
</evidence>
<name>A0A5B7HDL1_PORTR</name>
<reference evidence="1 2" key="1">
    <citation type="submission" date="2019-05" db="EMBL/GenBank/DDBJ databases">
        <title>Another draft genome of Portunus trituberculatus and its Hox gene families provides insights of decapod evolution.</title>
        <authorList>
            <person name="Jeong J.-H."/>
            <person name="Song I."/>
            <person name="Kim S."/>
            <person name="Choi T."/>
            <person name="Kim D."/>
            <person name="Ryu S."/>
            <person name="Kim W."/>
        </authorList>
    </citation>
    <scope>NUCLEOTIDE SEQUENCE [LARGE SCALE GENOMIC DNA]</scope>
    <source>
        <tissue evidence="1">Muscle</tissue>
    </source>
</reference>
<dbReference type="Proteomes" id="UP000324222">
    <property type="component" value="Unassembled WGS sequence"/>
</dbReference>
<dbReference type="EMBL" id="VSRR010026933">
    <property type="protein sequence ID" value="MPC67899.1"/>
    <property type="molecule type" value="Genomic_DNA"/>
</dbReference>
<proteinExistence type="predicted"/>
<comment type="caution">
    <text evidence="1">The sequence shown here is derived from an EMBL/GenBank/DDBJ whole genome shotgun (WGS) entry which is preliminary data.</text>
</comment>
<sequence>MRLELASISRRCCIVPCSALKVCAAERAPRPWPSPLL</sequence>
<keyword evidence="2" id="KW-1185">Reference proteome</keyword>
<organism evidence="1 2">
    <name type="scientific">Portunus trituberculatus</name>
    <name type="common">Swimming crab</name>
    <name type="synonym">Neptunus trituberculatus</name>
    <dbReference type="NCBI Taxonomy" id="210409"/>
    <lineage>
        <taxon>Eukaryota</taxon>
        <taxon>Metazoa</taxon>
        <taxon>Ecdysozoa</taxon>
        <taxon>Arthropoda</taxon>
        <taxon>Crustacea</taxon>
        <taxon>Multicrustacea</taxon>
        <taxon>Malacostraca</taxon>
        <taxon>Eumalacostraca</taxon>
        <taxon>Eucarida</taxon>
        <taxon>Decapoda</taxon>
        <taxon>Pleocyemata</taxon>
        <taxon>Brachyura</taxon>
        <taxon>Eubrachyura</taxon>
        <taxon>Portunoidea</taxon>
        <taxon>Portunidae</taxon>
        <taxon>Portuninae</taxon>
        <taxon>Portunus</taxon>
    </lineage>
</organism>
<evidence type="ECO:0000313" key="1">
    <source>
        <dbReference type="EMBL" id="MPC67899.1"/>
    </source>
</evidence>
<accession>A0A5B7HDL1</accession>